<dbReference type="PANTHER" id="PTHR36509:SF2">
    <property type="entry name" value="BLL3101 PROTEIN"/>
    <property type="match status" value="1"/>
</dbReference>
<dbReference type="SUPFAM" id="SSF160935">
    <property type="entry name" value="VPA0735-like"/>
    <property type="match status" value="1"/>
</dbReference>
<dbReference type="PROSITE" id="PS51257">
    <property type="entry name" value="PROKAR_LIPOPROTEIN"/>
    <property type="match status" value="1"/>
</dbReference>
<evidence type="ECO:0000313" key="3">
    <source>
        <dbReference type="EMBL" id="SBT07916.1"/>
    </source>
</evidence>
<evidence type="ECO:0000313" key="4">
    <source>
        <dbReference type="Proteomes" id="UP000199169"/>
    </source>
</evidence>
<keyword evidence="4" id="KW-1185">Reference proteome</keyword>
<dbReference type="Proteomes" id="UP000199169">
    <property type="component" value="Unassembled WGS sequence"/>
</dbReference>
<feature type="domain" description="DUF1214" evidence="1">
    <location>
        <begin position="372"/>
        <end position="479"/>
    </location>
</feature>
<dbReference type="Pfam" id="PF06742">
    <property type="entry name" value="DUF1214"/>
    <property type="match status" value="1"/>
</dbReference>
<protein>
    <recommendedName>
        <fullName evidence="5">Lipoprotein</fullName>
    </recommendedName>
</protein>
<accession>A0A1A8XT61</accession>
<dbReference type="PANTHER" id="PTHR36509">
    <property type="entry name" value="BLL3101 PROTEIN"/>
    <property type="match status" value="1"/>
</dbReference>
<dbReference type="InterPro" id="IPR037050">
    <property type="entry name" value="DUF1254_sf"/>
</dbReference>
<dbReference type="Gene3D" id="2.60.40.1610">
    <property type="entry name" value="Domain of unknown function DUF1254"/>
    <property type="match status" value="1"/>
</dbReference>
<dbReference type="Gene3D" id="2.60.120.600">
    <property type="entry name" value="Domain of unknown function DUF1214, C-terminal domain"/>
    <property type="match status" value="1"/>
</dbReference>
<dbReference type="EMBL" id="FLQX01000127">
    <property type="protein sequence ID" value="SBT07916.1"/>
    <property type="molecule type" value="Genomic_DNA"/>
</dbReference>
<organism evidence="3 4">
    <name type="scientific">Candidatus Accumulibacter aalborgensis</name>
    <dbReference type="NCBI Taxonomy" id="1860102"/>
    <lineage>
        <taxon>Bacteria</taxon>
        <taxon>Pseudomonadati</taxon>
        <taxon>Pseudomonadota</taxon>
        <taxon>Betaproteobacteria</taxon>
        <taxon>Candidatus Accumulibacter</taxon>
    </lineage>
</organism>
<evidence type="ECO:0000259" key="2">
    <source>
        <dbReference type="Pfam" id="PF06863"/>
    </source>
</evidence>
<name>A0A1A8XT61_9PROT</name>
<reference evidence="3 4" key="1">
    <citation type="submission" date="2016-06" db="EMBL/GenBank/DDBJ databases">
        <authorList>
            <person name="Kjaerup R.B."/>
            <person name="Dalgaard T.S."/>
            <person name="Juul-Madsen H.R."/>
        </authorList>
    </citation>
    <scope>NUCLEOTIDE SEQUENCE [LARGE SCALE GENOMIC DNA]</scope>
    <source>
        <strain evidence="3">3</strain>
    </source>
</reference>
<dbReference type="InterPro" id="IPR010679">
    <property type="entry name" value="DUF1254"/>
</dbReference>
<dbReference type="AlphaFoldDB" id="A0A1A8XT61"/>
<dbReference type="InterPro" id="IPR010621">
    <property type="entry name" value="DUF1214"/>
</dbReference>
<evidence type="ECO:0008006" key="5">
    <source>
        <dbReference type="Google" id="ProtNLM"/>
    </source>
</evidence>
<proteinExistence type="predicted"/>
<dbReference type="Pfam" id="PF06863">
    <property type="entry name" value="DUF1254"/>
    <property type="match status" value="1"/>
</dbReference>
<dbReference type="STRING" id="1860102.ACCAA_50140"/>
<evidence type="ECO:0000259" key="1">
    <source>
        <dbReference type="Pfam" id="PF06742"/>
    </source>
</evidence>
<gene>
    <name evidence="3" type="ORF">ACCAA_50140</name>
</gene>
<feature type="domain" description="DUF1254" evidence="2">
    <location>
        <begin position="95"/>
        <end position="224"/>
    </location>
</feature>
<sequence>MKMNSLGWALGIAVITSALLGCGQKADTAVEKAAIEAKDKVVADAKAAEALVKEKEAQETGIEAYMYAYPLVTMDLTRRVSTNVVAPEGSKAPMTQFAKLRGYPAVDDHTVTAPNADTLYTVIWLDVSKEPWIISAPDMKGRYFLLPMLDGWTTVFADPGKRTTGTAAQQFAITGPGWTGTLPAGVTEYKSATSMVWLLGRIYCTGTPDDYKAVHALQDQMTAVPLSSFGKPYTAAPGNVDPSIDMKTSIRDQVNAMDAASYFKLFAQLLKANPPVADDAPMVAKLAKIGIVPGQDFDASKLDPAVAKGLAAVPKPAQDKIMVWLKEGVVAGDMKLTDGWAFTTKTGLYGTSYRQRALITAIGLGANRPQDAVYPTSEGPDIVKKYSGANKYVLHFNKGELPPVDGFWSLTMYDANYFFVPNPINRYTVSQRNKLKLNADGSVDLYVQNESPGKDKEQNWLPAPKDEFILMMRLYWPKEKPPSILDGSWRIPPVKEIS</sequence>
<dbReference type="InterPro" id="IPR037049">
    <property type="entry name" value="DUF1214_C_sf"/>
</dbReference>